<dbReference type="Proteomes" id="UP000027442">
    <property type="component" value="Unassembled WGS sequence"/>
</dbReference>
<dbReference type="PROSITE" id="PS00198">
    <property type="entry name" value="4FE4S_FER_1"/>
    <property type="match status" value="2"/>
</dbReference>
<dbReference type="InterPro" id="IPR017896">
    <property type="entry name" value="4Fe4S_Fe-S-bd"/>
</dbReference>
<keyword evidence="1" id="KW-0004">4Fe-4S</keyword>
<sequence length="78" mass="8267">MNKIKGAVVINTDRCKGCDLCVVACPYDVLELARKKVNASGYAYAQAVNAEACVGCAACGTVCPDGCITVYRMKVEEK</sequence>
<keyword evidence="3" id="KW-0408">Iron</keyword>
<dbReference type="EMBL" id="JNGW01000018">
    <property type="protein sequence ID" value="KDR53353.1"/>
    <property type="molecule type" value="Genomic_DNA"/>
</dbReference>
<proteinExistence type="predicted"/>
<reference evidence="6 7" key="1">
    <citation type="submission" date="2013-08" db="EMBL/GenBank/DDBJ databases">
        <authorList>
            <person name="Weinstock G."/>
            <person name="Sodergren E."/>
            <person name="Wylie T."/>
            <person name="Fulton L."/>
            <person name="Fulton R."/>
            <person name="Fronick C."/>
            <person name="O'Laughlin M."/>
            <person name="Godfrey J."/>
            <person name="Miner T."/>
            <person name="Herter B."/>
            <person name="Appelbaum E."/>
            <person name="Cordes M."/>
            <person name="Lek S."/>
            <person name="Wollam A."/>
            <person name="Pepin K.H."/>
            <person name="Palsikar V.B."/>
            <person name="Mitreva M."/>
            <person name="Wilson R.K."/>
        </authorList>
    </citation>
    <scope>NUCLEOTIDE SEQUENCE [LARGE SCALE GENOMIC DNA]</scope>
    <source>
        <strain evidence="6 7">ATCC 15930</strain>
    </source>
</reference>
<name>A0A069QKG5_HOYLO</name>
<feature type="domain" description="4Fe-4S ferredoxin-type" evidence="5">
    <location>
        <begin position="44"/>
        <end position="73"/>
    </location>
</feature>
<protein>
    <submittedName>
        <fullName evidence="6">4Fe-4S binding domain protein</fullName>
    </submittedName>
</protein>
<dbReference type="PATRIC" id="fig|1122985.7.peg.593"/>
<organism evidence="6 7">
    <name type="scientific">Hoylesella loescheii DSM 19665 = JCM 12249 = ATCC 15930</name>
    <dbReference type="NCBI Taxonomy" id="1122985"/>
    <lineage>
        <taxon>Bacteria</taxon>
        <taxon>Pseudomonadati</taxon>
        <taxon>Bacteroidota</taxon>
        <taxon>Bacteroidia</taxon>
        <taxon>Bacteroidales</taxon>
        <taxon>Prevotellaceae</taxon>
        <taxon>Hoylesella</taxon>
    </lineage>
</organism>
<evidence type="ECO:0000313" key="7">
    <source>
        <dbReference type="Proteomes" id="UP000027442"/>
    </source>
</evidence>
<dbReference type="PANTHER" id="PTHR43687">
    <property type="entry name" value="ADENYLYLSULFATE REDUCTASE, BETA SUBUNIT"/>
    <property type="match status" value="1"/>
</dbReference>
<dbReference type="GO" id="GO:0051539">
    <property type="term" value="F:4 iron, 4 sulfur cluster binding"/>
    <property type="evidence" value="ECO:0007669"/>
    <property type="project" value="UniProtKB-KW"/>
</dbReference>
<accession>A0A069QKG5</accession>
<evidence type="ECO:0000256" key="2">
    <source>
        <dbReference type="ARBA" id="ARBA00022723"/>
    </source>
</evidence>
<evidence type="ECO:0000256" key="4">
    <source>
        <dbReference type="ARBA" id="ARBA00023014"/>
    </source>
</evidence>
<feature type="domain" description="4Fe-4S ferredoxin-type" evidence="5">
    <location>
        <begin position="6"/>
        <end position="35"/>
    </location>
</feature>
<dbReference type="PANTHER" id="PTHR43687:SF1">
    <property type="entry name" value="FERREDOXIN III"/>
    <property type="match status" value="1"/>
</dbReference>
<dbReference type="eggNOG" id="COG1146">
    <property type="taxonomic scope" value="Bacteria"/>
</dbReference>
<keyword evidence="7" id="KW-1185">Reference proteome</keyword>
<gene>
    <name evidence="6" type="ORF">HMPREF1991_00571</name>
</gene>
<dbReference type="RefSeq" id="WP_009236034.1">
    <property type="nucleotide sequence ID" value="NZ_KB899221.1"/>
</dbReference>
<evidence type="ECO:0000256" key="3">
    <source>
        <dbReference type="ARBA" id="ARBA00023004"/>
    </source>
</evidence>
<dbReference type="InterPro" id="IPR017900">
    <property type="entry name" value="4Fe4S_Fe_S_CS"/>
</dbReference>
<dbReference type="Gene3D" id="3.30.70.20">
    <property type="match status" value="1"/>
</dbReference>
<dbReference type="HOGENOM" id="CLU_139698_5_3_10"/>
<evidence type="ECO:0000259" key="5">
    <source>
        <dbReference type="PROSITE" id="PS51379"/>
    </source>
</evidence>
<comment type="caution">
    <text evidence="6">The sequence shown here is derived from an EMBL/GenBank/DDBJ whole genome shotgun (WGS) entry which is preliminary data.</text>
</comment>
<dbReference type="Pfam" id="PF12838">
    <property type="entry name" value="Fer4_7"/>
    <property type="match status" value="1"/>
</dbReference>
<dbReference type="AlphaFoldDB" id="A0A069QKG5"/>
<keyword evidence="4" id="KW-0411">Iron-sulfur</keyword>
<dbReference type="GO" id="GO:0046872">
    <property type="term" value="F:metal ion binding"/>
    <property type="evidence" value="ECO:0007669"/>
    <property type="project" value="UniProtKB-KW"/>
</dbReference>
<evidence type="ECO:0000313" key="6">
    <source>
        <dbReference type="EMBL" id="KDR53353.1"/>
    </source>
</evidence>
<dbReference type="PROSITE" id="PS51379">
    <property type="entry name" value="4FE4S_FER_2"/>
    <property type="match status" value="2"/>
</dbReference>
<keyword evidence="2" id="KW-0479">Metal-binding</keyword>
<dbReference type="InterPro" id="IPR050572">
    <property type="entry name" value="Fe-S_Ferredoxin"/>
</dbReference>
<evidence type="ECO:0000256" key="1">
    <source>
        <dbReference type="ARBA" id="ARBA00022485"/>
    </source>
</evidence>
<dbReference type="SUPFAM" id="SSF54862">
    <property type="entry name" value="4Fe-4S ferredoxins"/>
    <property type="match status" value="1"/>
</dbReference>